<comment type="caution">
    <text evidence="2">The sequence shown here is derived from an EMBL/GenBank/DDBJ whole genome shotgun (WGS) entry which is preliminary data.</text>
</comment>
<evidence type="ECO:0000313" key="3">
    <source>
        <dbReference type="Proteomes" id="UP000663870"/>
    </source>
</evidence>
<accession>A0A816B3F8</accession>
<feature type="non-terminal residue" evidence="2">
    <location>
        <position position="28"/>
    </location>
</feature>
<sequence>MPAPMDMEPDRPSINSQATDGYSPDFFD</sequence>
<proteinExistence type="predicted"/>
<protein>
    <submittedName>
        <fullName evidence="2">Uncharacterized protein</fullName>
    </submittedName>
</protein>
<name>A0A816B3F8_9BILA</name>
<reference evidence="2" key="1">
    <citation type="submission" date="2021-02" db="EMBL/GenBank/DDBJ databases">
        <authorList>
            <person name="Nowell W R."/>
        </authorList>
    </citation>
    <scope>NUCLEOTIDE SEQUENCE</scope>
</reference>
<keyword evidence="3" id="KW-1185">Reference proteome</keyword>
<dbReference type="EMBL" id="CAJNOL010005350">
    <property type="protein sequence ID" value="CAF1603710.1"/>
    <property type="molecule type" value="Genomic_DNA"/>
</dbReference>
<dbReference type="Proteomes" id="UP000663870">
    <property type="component" value="Unassembled WGS sequence"/>
</dbReference>
<organism evidence="2 3">
    <name type="scientific">Rotaria sordida</name>
    <dbReference type="NCBI Taxonomy" id="392033"/>
    <lineage>
        <taxon>Eukaryota</taxon>
        <taxon>Metazoa</taxon>
        <taxon>Spiralia</taxon>
        <taxon>Gnathifera</taxon>
        <taxon>Rotifera</taxon>
        <taxon>Eurotatoria</taxon>
        <taxon>Bdelloidea</taxon>
        <taxon>Philodinida</taxon>
        <taxon>Philodinidae</taxon>
        <taxon>Rotaria</taxon>
    </lineage>
</organism>
<feature type="region of interest" description="Disordered" evidence="1">
    <location>
        <begin position="1"/>
        <end position="28"/>
    </location>
</feature>
<dbReference type="AlphaFoldDB" id="A0A816B3F8"/>
<evidence type="ECO:0000313" key="2">
    <source>
        <dbReference type="EMBL" id="CAF1603710.1"/>
    </source>
</evidence>
<gene>
    <name evidence="2" type="ORF">JXQ802_LOCUS48601</name>
</gene>
<evidence type="ECO:0000256" key="1">
    <source>
        <dbReference type="SAM" id="MobiDB-lite"/>
    </source>
</evidence>